<evidence type="ECO:0000256" key="2">
    <source>
        <dbReference type="ARBA" id="ARBA00009784"/>
    </source>
</evidence>
<dbReference type="EMBL" id="JACHEH010000007">
    <property type="protein sequence ID" value="MBB6169401.1"/>
    <property type="molecule type" value="Genomic_DNA"/>
</dbReference>
<dbReference type="NCBIfam" id="TIGR00427">
    <property type="entry name" value="NAAT family transporter"/>
    <property type="match status" value="1"/>
</dbReference>
<dbReference type="Pfam" id="PF01914">
    <property type="entry name" value="MarC"/>
    <property type="match status" value="1"/>
</dbReference>
<comment type="similarity">
    <text evidence="2 7">Belongs to the UPF0056 (MarC) family.</text>
</comment>
<comment type="subcellular location">
    <subcellularLocation>
        <location evidence="1 7">Cell membrane</location>
        <topology evidence="1 7">Multi-pass membrane protein</topology>
    </subcellularLocation>
</comment>
<keyword evidence="9" id="KW-1185">Reference proteome</keyword>
<evidence type="ECO:0000256" key="4">
    <source>
        <dbReference type="ARBA" id="ARBA00022692"/>
    </source>
</evidence>
<evidence type="ECO:0000313" key="8">
    <source>
        <dbReference type="EMBL" id="MBB6169401.1"/>
    </source>
</evidence>
<name>A0A841KAC2_9HYPH</name>
<evidence type="ECO:0000256" key="3">
    <source>
        <dbReference type="ARBA" id="ARBA00022475"/>
    </source>
</evidence>
<dbReference type="PANTHER" id="PTHR33508">
    <property type="entry name" value="UPF0056 MEMBRANE PROTEIN YHCE"/>
    <property type="match status" value="1"/>
</dbReference>
<accession>A0A841KAC2</accession>
<comment type="caution">
    <text evidence="8">The sequence shown here is derived from an EMBL/GenBank/DDBJ whole genome shotgun (WGS) entry which is preliminary data.</text>
</comment>
<keyword evidence="4 7" id="KW-0812">Transmembrane</keyword>
<evidence type="ECO:0000256" key="1">
    <source>
        <dbReference type="ARBA" id="ARBA00004651"/>
    </source>
</evidence>
<evidence type="ECO:0000256" key="7">
    <source>
        <dbReference type="RuleBase" id="RU362048"/>
    </source>
</evidence>
<feature type="transmembrane region" description="Helical" evidence="7">
    <location>
        <begin position="113"/>
        <end position="136"/>
    </location>
</feature>
<feature type="transmembrane region" description="Helical" evidence="7">
    <location>
        <begin position="71"/>
        <end position="92"/>
    </location>
</feature>
<evidence type="ECO:0000313" key="9">
    <source>
        <dbReference type="Proteomes" id="UP000588017"/>
    </source>
</evidence>
<keyword evidence="5 7" id="KW-1133">Transmembrane helix</keyword>
<sequence>MQEFISSALVTLLVTLDPPGLAPIFLSLTRGMTTAESRRVAVRAAFIAFGIMAFFGLGGDYLLRALGIGLPAFRIAGGLLLFWIAFEMVFELRTARKAATANTAITEDHIRNVAAFPLAIPLLAGPGAITATILLAGQTDGDPLRLGLLLLMIAAVLALCLVVFYLANGISRLLGTTGNIVLTRLLGVVLAALAVQFVIDGVRAVAGAG</sequence>
<dbReference type="AlphaFoldDB" id="A0A841KAC2"/>
<evidence type="ECO:0000256" key="5">
    <source>
        <dbReference type="ARBA" id="ARBA00022989"/>
    </source>
</evidence>
<proteinExistence type="inferred from homology"/>
<feature type="transmembrane region" description="Helical" evidence="7">
    <location>
        <begin position="148"/>
        <end position="167"/>
    </location>
</feature>
<feature type="transmembrane region" description="Helical" evidence="7">
    <location>
        <begin position="40"/>
        <end position="59"/>
    </location>
</feature>
<keyword evidence="3" id="KW-1003">Cell membrane</keyword>
<dbReference type="Proteomes" id="UP000588017">
    <property type="component" value="Unassembled WGS sequence"/>
</dbReference>
<reference evidence="8 9" key="1">
    <citation type="submission" date="2020-08" db="EMBL/GenBank/DDBJ databases">
        <title>Genomic Encyclopedia of Type Strains, Phase IV (KMG-IV): sequencing the most valuable type-strain genomes for metagenomic binning, comparative biology and taxonomic classification.</title>
        <authorList>
            <person name="Goeker M."/>
        </authorList>
    </citation>
    <scope>NUCLEOTIDE SEQUENCE [LARGE SCALE GENOMIC DNA]</scope>
    <source>
        <strain evidence="8 9">DSM 101465</strain>
    </source>
</reference>
<keyword evidence="6 7" id="KW-0472">Membrane</keyword>
<organism evidence="8 9">
    <name type="scientific">Chelatococcus composti</name>
    <dbReference type="NCBI Taxonomy" id="1743235"/>
    <lineage>
        <taxon>Bacteria</taxon>
        <taxon>Pseudomonadati</taxon>
        <taxon>Pseudomonadota</taxon>
        <taxon>Alphaproteobacteria</taxon>
        <taxon>Hyphomicrobiales</taxon>
        <taxon>Chelatococcaceae</taxon>
        <taxon>Chelatococcus</taxon>
    </lineage>
</organism>
<dbReference type="InterPro" id="IPR002771">
    <property type="entry name" value="Multi_antbiot-R_MarC"/>
</dbReference>
<dbReference type="GO" id="GO:0005886">
    <property type="term" value="C:plasma membrane"/>
    <property type="evidence" value="ECO:0007669"/>
    <property type="project" value="UniProtKB-SubCell"/>
</dbReference>
<protein>
    <recommendedName>
        <fullName evidence="7">UPF0056 membrane protein</fullName>
    </recommendedName>
</protein>
<feature type="transmembrane region" description="Helical" evidence="7">
    <location>
        <begin position="6"/>
        <end position="28"/>
    </location>
</feature>
<evidence type="ECO:0000256" key="6">
    <source>
        <dbReference type="ARBA" id="ARBA00023136"/>
    </source>
</evidence>
<feature type="transmembrane region" description="Helical" evidence="7">
    <location>
        <begin position="179"/>
        <end position="199"/>
    </location>
</feature>
<dbReference type="PANTHER" id="PTHR33508:SF1">
    <property type="entry name" value="UPF0056 MEMBRANE PROTEIN YHCE"/>
    <property type="match status" value="1"/>
</dbReference>
<gene>
    <name evidence="8" type="ORF">HNQ73_003043</name>
</gene>